<dbReference type="AlphaFoldDB" id="A0A6G8AYL7"/>
<dbReference type="InterPro" id="IPR014710">
    <property type="entry name" value="RmlC-like_jellyroll"/>
</dbReference>
<evidence type="ECO:0000256" key="1">
    <source>
        <dbReference type="ARBA" id="ARBA00001936"/>
    </source>
</evidence>
<evidence type="ECO:0000256" key="5">
    <source>
        <dbReference type="ARBA" id="ARBA00023277"/>
    </source>
</evidence>
<name>A0A6G8AYL7_9LACO</name>
<dbReference type="InterPro" id="IPR010864">
    <property type="entry name" value="D-lyxose_isomer"/>
</dbReference>
<keyword evidence="5" id="KW-0119">Carbohydrate metabolism</keyword>
<dbReference type="Pfam" id="PF07385">
    <property type="entry name" value="Lyx_isomer"/>
    <property type="match status" value="1"/>
</dbReference>
<proteinExistence type="inferred from homology"/>
<sequence>MKRSEIATIIIEAKQFAQNLQVPLPPFADWDKMIFKNLSQNHQIDEIIDNRLGWDVTDFDKGDFFNYGLTALTMRNGNFNQPDKYPKPYAEKMLLVEDGQILPLHFHWEKTEDIINRGGGVLQIKLYNATPQEALDQTHQVHVVMDGVLKTFTAGSIIELLPGQSITLTPRIYHQWQAKPGLGKVMLFEVSSTNDDSTDNRFYEKMPRMSQVTEDIESEMLLVSDYDEFLNK</sequence>
<dbReference type="Proteomes" id="UP000500741">
    <property type="component" value="Chromosome"/>
</dbReference>
<keyword evidence="4 9" id="KW-0413">Isomerase</keyword>
<comment type="similarity">
    <text evidence="7">Belongs to the D-lyxose ketol-isomerase family.</text>
</comment>
<dbReference type="RefSeq" id="WP_166009487.1">
    <property type="nucleotide sequence ID" value="NZ_CP049888.1"/>
</dbReference>
<dbReference type="InterPro" id="IPR047581">
    <property type="entry name" value="EcSI_cupin"/>
</dbReference>
<dbReference type="Gene3D" id="2.60.120.10">
    <property type="entry name" value="Jelly Rolls"/>
    <property type="match status" value="1"/>
</dbReference>
<dbReference type="CDD" id="cd20309">
    <property type="entry name" value="cupin_EcSI"/>
    <property type="match status" value="1"/>
</dbReference>
<evidence type="ECO:0000313" key="9">
    <source>
        <dbReference type="EMBL" id="QIL50158.1"/>
    </source>
</evidence>
<protein>
    <recommendedName>
        <fullName evidence="8">D-lyxose ketol-isomerase</fullName>
        <ecNumber evidence="8">5.3.1.15</ecNumber>
    </recommendedName>
</protein>
<evidence type="ECO:0000256" key="8">
    <source>
        <dbReference type="ARBA" id="ARBA00044972"/>
    </source>
</evidence>
<evidence type="ECO:0000256" key="2">
    <source>
        <dbReference type="ARBA" id="ARBA00022723"/>
    </source>
</evidence>
<dbReference type="GO" id="GO:0046872">
    <property type="term" value="F:metal ion binding"/>
    <property type="evidence" value="ECO:0007669"/>
    <property type="project" value="UniProtKB-KW"/>
</dbReference>
<gene>
    <name evidence="9" type="ORF">G7084_01755</name>
</gene>
<keyword evidence="3" id="KW-0464">Manganese</keyword>
<evidence type="ECO:0000256" key="6">
    <source>
        <dbReference type="ARBA" id="ARBA00044907"/>
    </source>
</evidence>
<evidence type="ECO:0000256" key="7">
    <source>
        <dbReference type="ARBA" id="ARBA00044951"/>
    </source>
</evidence>
<keyword evidence="10" id="KW-1185">Reference proteome</keyword>
<comment type="catalytic activity">
    <reaction evidence="6">
        <text>D-lyxose = D-xylulose</text>
        <dbReference type="Rhea" id="RHEA:14201"/>
        <dbReference type="ChEBI" id="CHEBI:16789"/>
        <dbReference type="ChEBI" id="CHEBI:17140"/>
        <dbReference type="EC" id="5.3.1.15"/>
    </reaction>
</comment>
<dbReference type="KEGG" id="wco:G7084_01755"/>
<evidence type="ECO:0000256" key="4">
    <source>
        <dbReference type="ARBA" id="ARBA00023235"/>
    </source>
</evidence>
<evidence type="ECO:0000256" key="3">
    <source>
        <dbReference type="ARBA" id="ARBA00023211"/>
    </source>
</evidence>
<comment type="cofactor">
    <cofactor evidence="1">
        <name>Mn(2+)</name>
        <dbReference type="ChEBI" id="CHEBI:29035"/>
    </cofactor>
</comment>
<reference evidence="9 10" key="1">
    <citation type="submission" date="2020-03" db="EMBL/GenBank/DDBJ databases">
        <title>Weissella sp. nov., isolated from Cybister lewisianus.</title>
        <authorList>
            <person name="Hyun D.-W."/>
            <person name="Bae J.-W."/>
        </authorList>
    </citation>
    <scope>NUCLEOTIDE SEQUENCE [LARGE SCALE GENOMIC DNA]</scope>
    <source>
        <strain evidence="9 10">HDW19</strain>
    </source>
</reference>
<dbReference type="GO" id="GO:0047828">
    <property type="term" value="F:D-lyxose ketol-isomerase activity"/>
    <property type="evidence" value="ECO:0007669"/>
    <property type="project" value="UniProtKB-EC"/>
</dbReference>
<dbReference type="EMBL" id="CP049888">
    <property type="protein sequence ID" value="QIL50158.1"/>
    <property type="molecule type" value="Genomic_DNA"/>
</dbReference>
<organism evidence="9 10">
    <name type="scientific">Weissella coleopterorum</name>
    <dbReference type="NCBI Taxonomy" id="2714949"/>
    <lineage>
        <taxon>Bacteria</taxon>
        <taxon>Bacillati</taxon>
        <taxon>Bacillota</taxon>
        <taxon>Bacilli</taxon>
        <taxon>Lactobacillales</taxon>
        <taxon>Lactobacillaceae</taxon>
        <taxon>Weissella</taxon>
    </lineage>
</organism>
<dbReference type="EC" id="5.3.1.15" evidence="8"/>
<evidence type="ECO:0000313" key="10">
    <source>
        <dbReference type="Proteomes" id="UP000500741"/>
    </source>
</evidence>
<keyword evidence="2" id="KW-0479">Metal-binding</keyword>
<accession>A0A6G8AYL7</accession>